<organism evidence="4 5">
    <name type="scientific">Ilyodon furcidens</name>
    <name type="common">goldbreast splitfin</name>
    <dbReference type="NCBI Taxonomy" id="33524"/>
    <lineage>
        <taxon>Eukaryota</taxon>
        <taxon>Metazoa</taxon>
        <taxon>Chordata</taxon>
        <taxon>Craniata</taxon>
        <taxon>Vertebrata</taxon>
        <taxon>Euteleostomi</taxon>
        <taxon>Actinopterygii</taxon>
        <taxon>Neopterygii</taxon>
        <taxon>Teleostei</taxon>
        <taxon>Neoteleostei</taxon>
        <taxon>Acanthomorphata</taxon>
        <taxon>Ovalentaria</taxon>
        <taxon>Atherinomorphae</taxon>
        <taxon>Cyprinodontiformes</taxon>
        <taxon>Goodeidae</taxon>
        <taxon>Ilyodon</taxon>
    </lineage>
</organism>
<evidence type="ECO:0000256" key="1">
    <source>
        <dbReference type="PROSITE-ProRule" id="PRU00371"/>
    </source>
</evidence>
<keyword evidence="1" id="KW-0539">Nucleus</keyword>
<evidence type="ECO:0000313" key="4">
    <source>
        <dbReference type="EMBL" id="MEQ2243380.1"/>
    </source>
</evidence>
<comment type="subcellular location">
    <subcellularLocation>
        <location evidence="1">Nucleus</location>
    </subcellularLocation>
</comment>
<evidence type="ECO:0000256" key="2">
    <source>
        <dbReference type="SAM" id="MobiDB-lite"/>
    </source>
</evidence>
<reference evidence="4 5" key="1">
    <citation type="submission" date="2021-06" db="EMBL/GenBank/DDBJ databases">
        <authorList>
            <person name="Palmer J.M."/>
        </authorList>
    </citation>
    <scope>NUCLEOTIDE SEQUENCE [LARGE SCALE GENOMIC DNA]</scope>
    <source>
        <strain evidence="5">if_2019</strain>
        <tissue evidence="4">Muscle</tissue>
    </source>
</reference>
<evidence type="ECO:0000259" key="3">
    <source>
        <dbReference type="PROSITE" id="PS51031"/>
    </source>
</evidence>
<dbReference type="Proteomes" id="UP001482620">
    <property type="component" value="Unassembled WGS sequence"/>
</dbReference>
<comment type="caution">
    <text evidence="4">The sequence shown here is derived from an EMBL/GenBank/DDBJ whole genome shotgun (WGS) entry which is preliminary data.</text>
</comment>
<accession>A0ABV0UFZ7</accession>
<dbReference type="InterPro" id="IPR004210">
    <property type="entry name" value="BESS_motif"/>
</dbReference>
<feature type="compositionally biased region" description="Polar residues" evidence="2">
    <location>
        <begin position="137"/>
        <end position="153"/>
    </location>
</feature>
<name>A0ABV0UFZ7_9TELE</name>
<dbReference type="EMBL" id="JAHRIQ010069916">
    <property type="protein sequence ID" value="MEQ2243380.1"/>
    <property type="molecule type" value="Genomic_DNA"/>
</dbReference>
<dbReference type="Pfam" id="PF02944">
    <property type="entry name" value="BESS"/>
    <property type="match status" value="1"/>
</dbReference>
<evidence type="ECO:0000313" key="5">
    <source>
        <dbReference type="Proteomes" id="UP001482620"/>
    </source>
</evidence>
<protein>
    <recommendedName>
        <fullName evidence="3">BESS domain-containing protein</fullName>
    </recommendedName>
</protein>
<dbReference type="PROSITE" id="PS51031">
    <property type="entry name" value="BESS"/>
    <property type="match status" value="1"/>
</dbReference>
<keyword evidence="5" id="KW-1185">Reference proteome</keyword>
<proteinExistence type="predicted"/>
<feature type="region of interest" description="Disordered" evidence="2">
    <location>
        <begin position="126"/>
        <end position="176"/>
    </location>
</feature>
<sequence>MSFPLLEKCMTCCFPGLYHCPFCTPAYFKPAKRSKVMLHLEFHLKRACHVGDYTIHKCGLDCAKRPHYHCLYCIALLGSKHDYNQHVDFCQEMQKNKDGPQDEASLTIRAKNLADRQKAMSSYFMETNDSESDDIPQDSQSKMEQEGCSSKSGTLLGGRLSDGDGAGKGGTSQQLAVTKRDKMLQVNMDKPQDCDEFYFMNLVKMFKKLSPSKKTEVRMKIERILFEAEFV</sequence>
<gene>
    <name evidence="4" type="ORF">ILYODFUR_006540</name>
</gene>
<feature type="domain" description="BESS" evidence="3">
    <location>
        <begin position="192"/>
        <end position="231"/>
    </location>
</feature>